<evidence type="ECO:0000313" key="9">
    <source>
        <dbReference type="Proteomes" id="UP000325122"/>
    </source>
</evidence>
<dbReference type="RefSeq" id="WP_150022748.1">
    <property type="nucleotide sequence ID" value="NZ_VWOJ01000002.1"/>
</dbReference>
<feature type="binding site" evidence="7">
    <location>
        <position position="120"/>
    </location>
    <ligand>
        <name>Zn(2+)</name>
        <dbReference type="ChEBI" id="CHEBI:29105"/>
        <note>catalytic</note>
    </ligand>
</feature>
<name>A0A5M6ZGP2_9PROT</name>
<organism evidence="8 9">
    <name type="scientific">Alkalicaulis satelles</name>
    <dbReference type="NCBI Taxonomy" id="2609175"/>
    <lineage>
        <taxon>Bacteria</taxon>
        <taxon>Pseudomonadati</taxon>
        <taxon>Pseudomonadota</taxon>
        <taxon>Alphaproteobacteria</taxon>
        <taxon>Maricaulales</taxon>
        <taxon>Maricaulaceae</taxon>
        <taxon>Alkalicaulis</taxon>
    </lineage>
</organism>
<evidence type="ECO:0000256" key="4">
    <source>
        <dbReference type="ARBA" id="ARBA00022759"/>
    </source>
</evidence>
<comment type="function">
    <text evidence="7">Single strand-specific metallo-endoribonuclease involved in late-stage 70S ribosome quality control and in maturation of the 3' terminus of the 16S rRNA.</text>
</comment>
<keyword evidence="4 7" id="KW-0255">Endonuclease</keyword>
<evidence type="ECO:0000256" key="2">
    <source>
        <dbReference type="ARBA" id="ARBA00022722"/>
    </source>
</evidence>
<dbReference type="Proteomes" id="UP000325122">
    <property type="component" value="Unassembled WGS sequence"/>
</dbReference>
<comment type="similarity">
    <text evidence="1 7">Belongs to the endoribonuclease YbeY family.</text>
</comment>
<dbReference type="GO" id="GO:0004222">
    <property type="term" value="F:metalloendopeptidase activity"/>
    <property type="evidence" value="ECO:0007669"/>
    <property type="project" value="InterPro"/>
</dbReference>
<dbReference type="PANTHER" id="PTHR46986">
    <property type="entry name" value="ENDORIBONUCLEASE YBEY, CHLOROPLASTIC"/>
    <property type="match status" value="1"/>
</dbReference>
<comment type="cofactor">
    <cofactor evidence="7">
        <name>Zn(2+)</name>
        <dbReference type="ChEBI" id="CHEBI:29105"/>
    </cofactor>
    <text evidence="7">Binds 1 zinc ion.</text>
</comment>
<evidence type="ECO:0000256" key="5">
    <source>
        <dbReference type="ARBA" id="ARBA00022801"/>
    </source>
</evidence>
<dbReference type="PROSITE" id="PS01306">
    <property type="entry name" value="UPF0054"/>
    <property type="match status" value="1"/>
</dbReference>
<evidence type="ECO:0000256" key="7">
    <source>
        <dbReference type="HAMAP-Rule" id="MF_00009"/>
    </source>
</evidence>
<dbReference type="InterPro" id="IPR020549">
    <property type="entry name" value="YbeY_CS"/>
</dbReference>
<feature type="binding site" evidence="7">
    <location>
        <position position="114"/>
    </location>
    <ligand>
        <name>Zn(2+)</name>
        <dbReference type="ChEBI" id="CHEBI:29105"/>
        <note>catalytic</note>
    </ligand>
</feature>
<dbReference type="InterPro" id="IPR023091">
    <property type="entry name" value="MetalPrtase_cat_dom_sf_prd"/>
</dbReference>
<keyword evidence="3 7" id="KW-0479">Metal-binding</keyword>
<evidence type="ECO:0000256" key="3">
    <source>
        <dbReference type="ARBA" id="ARBA00022723"/>
    </source>
</evidence>
<proteinExistence type="inferred from homology"/>
<dbReference type="GO" id="GO:0005737">
    <property type="term" value="C:cytoplasm"/>
    <property type="evidence" value="ECO:0007669"/>
    <property type="project" value="UniProtKB-SubCell"/>
</dbReference>
<protein>
    <recommendedName>
        <fullName evidence="7">Endoribonuclease YbeY</fullName>
        <ecNumber evidence="7">3.1.-.-</ecNumber>
    </recommendedName>
</protein>
<keyword evidence="6 7" id="KW-0862">Zinc</keyword>
<keyword evidence="7" id="KW-0690">Ribosome biogenesis</keyword>
<dbReference type="AlphaFoldDB" id="A0A5M6ZGP2"/>
<dbReference type="GO" id="GO:0006364">
    <property type="term" value="P:rRNA processing"/>
    <property type="evidence" value="ECO:0007669"/>
    <property type="project" value="UniProtKB-UniRule"/>
</dbReference>
<dbReference type="SUPFAM" id="SSF55486">
    <property type="entry name" value="Metalloproteases ('zincins'), catalytic domain"/>
    <property type="match status" value="1"/>
</dbReference>
<dbReference type="GO" id="GO:0004521">
    <property type="term" value="F:RNA endonuclease activity"/>
    <property type="evidence" value="ECO:0007669"/>
    <property type="project" value="UniProtKB-UniRule"/>
</dbReference>
<dbReference type="NCBIfam" id="TIGR00043">
    <property type="entry name" value="rRNA maturation RNase YbeY"/>
    <property type="match status" value="1"/>
</dbReference>
<evidence type="ECO:0000256" key="6">
    <source>
        <dbReference type="ARBA" id="ARBA00022833"/>
    </source>
</evidence>
<dbReference type="EMBL" id="VWOJ01000002">
    <property type="protein sequence ID" value="KAA5803480.1"/>
    <property type="molecule type" value="Genomic_DNA"/>
</dbReference>
<reference evidence="8 9" key="1">
    <citation type="submission" date="2019-09" db="EMBL/GenBank/DDBJ databases">
        <authorList>
            <person name="Kevbrin V."/>
            <person name="Grouzdev D.S."/>
        </authorList>
    </citation>
    <scope>NUCLEOTIDE SEQUENCE [LARGE SCALE GENOMIC DNA]</scope>
    <source>
        <strain evidence="8 9">G-192</strain>
    </source>
</reference>
<comment type="subcellular location">
    <subcellularLocation>
        <location evidence="7">Cytoplasm</location>
    </subcellularLocation>
</comment>
<accession>A0A5M6ZGP2</accession>
<evidence type="ECO:0000313" key="8">
    <source>
        <dbReference type="EMBL" id="KAA5803480.1"/>
    </source>
</evidence>
<evidence type="ECO:0000256" key="1">
    <source>
        <dbReference type="ARBA" id="ARBA00010875"/>
    </source>
</evidence>
<keyword evidence="7" id="KW-0698">rRNA processing</keyword>
<dbReference type="Gene3D" id="3.40.390.30">
    <property type="entry name" value="Metalloproteases ('zincins'), catalytic domain"/>
    <property type="match status" value="1"/>
</dbReference>
<dbReference type="Pfam" id="PF02130">
    <property type="entry name" value="YbeY"/>
    <property type="match status" value="1"/>
</dbReference>
<feature type="binding site" evidence="7">
    <location>
        <position position="110"/>
    </location>
    <ligand>
        <name>Zn(2+)</name>
        <dbReference type="ChEBI" id="CHEBI:29105"/>
        <note>catalytic</note>
    </ligand>
</feature>
<sequence length="152" mass="16216">MSVEIVIGHDAWRAADGLEALITDVIAAALARMDDPRPGVAVILLADDAMVRDLNARFRGKDRPTNVLSFPAPQSEGYPGDVALAYQTCAREADEAGKTLVHHAAHLALHGVLHLNGFDHQEDAAAREMETLETAVLAGFAIPDPYAAQNTP</sequence>
<dbReference type="HAMAP" id="MF_00009">
    <property type="entry name" value="Endoribonucl_YbeY"/>
    <property type="match status" value="1"/>
</dbReference>
<comment type="caution">
    <text evidence="8">The sequence shown here is derived from an EMBL/GenBank/DDBJ whole genome shotgun (WGS) entry which is preliminary data.</text>
</comment>
<dbReference type="InterPro" id="IPR002036">
    <property type="entry name" value="YbeY"/>
</dbReference>
<dbReference type="EC" id="3.1.-.-" evidence="7"/>
<keyword evidence="5 7" id="KW-0378">Hydrolase</keyword>
<keyword evidence="7" id="KW-0963">Cytoplasm</keyword>
<dbReference type="PANTHER" id="PTHR46986:SF1">
    <property type="entry name" value="ENDORIBONUCLEASE YBEY, CHLOROPLASTIC"/>
    <property type="match status" value="1"/>
</dbReference>
<keyword evidence="2 7" id="KW-0540">Nuclease</keyword>
<gene>
    <name evidence="7 8" type="primary">ybeY</name>
    <name evidence="8" type="ORF">F1654_06650</name>
</gene>
<dbReference type="GO" id="GO:0008270">
    <property type="term" value="F:zinc ion binding"/>
    <property type="evidence" value="ECO:0007669"/>
    <property type="project" value="UniProtKB-UniRule"/>
</dbReference>
<keyword evidence="9" id="KW-1185">Reference proteome</keyword>